<evidence type="ECO:0008006" key="3">
    <source>
        <dbReference type="Google" id="ProtNLM"/>
    </source>
</evidence>
<dbReference type="Proteomes" id="UP001604277">
    <property type="component" value="Unassembled WGS sequence"/>
</dbReference>
<evidence type="ECO:0000313" key="2">
    <source>
        <dbReference type="Proteomes" id="UP001604277"/>
    </source>
</evidence>
<gene>
    <name evidence="1" type="ORF">Fot_21984</name>
</gene>
<evidence type="ECO:0000313" key="1">
    <source>
        <dbReference type="EMBL" id="KAL2529383.1"/>
    </source>
</evidence>
<proteinExistence type="predicted"/>
<protein>
    <recommendedName>
        <fullName evidence="3">Ubiquitin-like protease family profile domain-containing protein</fullName>
    </recommendedName>
</protein>
<accession>A0ABD1UY95</accession>
<keyword evidence="2" id="KW-1185">Reference proteome</keyword>
<sequence>MQLLHQRTTKYPKSFGSPRVIIDVNFYINCMLVMFELYAKEHLKKLPEGFNSYIESEFLKHGKKWEECTHLYFLVCSHSHWYTVEMDIAKLMMFIYDPNRSCSTHDQIRADLKPHD</sequence>
<organism evidence="1 2">
    <name type="scientific">Forsythia ovata</name>
    <dbReference type="NCBI Taxonomy" id="205694"/>
    <lineage>
        <taxon>Eukaryota</taxon>
        <taxon>Viridiplantae</taxon>
        <taxon>Streptophyta</taxon>
        <taxon>Embryophyta</taxon>
        <taxon>Tracheophyta</taxon>
        <taxon>Spermatophyta</taxon>
        <taxon>Magnoliopsida</taxon>
        <taxon>eudicotyledons</taxon>
        <taxon>Gunneridae</taxon>
        <taxon>Pentapetalae</taxon>
        <taxon>asterids</taxon>
        <taxon>lamiids</taxon>
        <taxon>Lamiales</taxon>
        <taxon>Oleaceae</taxon>
        <taxon>Forsythieae</taxon>
        <taxon>Forsythia</taxon>
    </lineage>
</organism>
<dbReference type="SUPFAM" id="SSF54001">
    <property type="entry name" value="Cysteine proteinases"/>
    <property type="match status" value="1"/>
</dbReference>
<dbReference type="AlphaFoldDB" id="A0ABD1UY95"/>
<name>A0ABD1UY95_9LAMI</name>
<dbReference type="InterPro" id="IPR038765">
    <property type="entry name" value="Papain-like_cys_pep_sf"/>
</dbReference>
<dbReference type="EMBL" id="JBFOLJ010000006">
    <property type="protein sequence ID" value="KAL2529383.1"/>
    <property type="molecule type" value="Genomic_DNA"/>
</dbReference>
<reference evidence="2" key="1">
    <citation type="submission" date="2024-07" db="EMBL/GenBank/DDBJ databases">
        <title>Two chromosome-level genome assemblies of Korean endemic species Abeliophyllum distichum and Forsythia ovata (Oleaceae).</title>
        <authorList>
            <person name="Jang H."/>
        </authorList>
    </citation>
    <scope>NUCLEOTIDE SEQUENCE [LARGE SCALE GENOMIC DNA]</scope>
</reference>
<comment type="caution">
    <text evidence="1">The sequence shown here is derived from an EMBL/GenBank/DDBJ whole genome shotgun (WGS) entry which is preliminary data.</text>
</comment>
<dbReference type="Gene3D" id="3.40.395.10">
    <property type="entry name" value="Adenoviral Proteinase, Chain A"/>
    <property type="match status" value="1"/>
</dbReference>